<organism evidence="2">
    <name type="scientific">marine sediment metagenome</name>
    <dbReference type="NCBI Taxonomy" id="412755"/>
    <lineage>
        <taxon>unclassified sequences</taxon>
        <taxon>metagenomes</taxon>
        <taxon>ecological metagenomes</taxon>
    </lineage>
</organism>
<dbReference type="AlphaFoldDB" id="A0A0F9BZG7"/>
<dbReference type="EMBL" id="LAZR01049359">
    <property type="protein sequence ID" value="KKK89831.1"/>
    <property type="molecule type" value="Genomic_DNA"/>
</dbReference>
<feature type="domain" description="Membrane insertase YidC/Oxa/ALB C-terminal" evidence="1">
    <location>
        <begin position="2"/>
        <end position="86"/>
    </location>
</feature>
<name>A0A0F9BZG7_9ZZZZ</name>
<dbReference type="Pfam" id="PF02096">
    <property type="entry name" value="60KD_IMP"/>
    <property type="match status" value="1"/>
</dbReference>
<comment type="caution">
    <text evidence="2">The sequence shown here is derived from an EMBL/GenBank/DDBJ whole genome shotgun (WGS) entry which is preliminary data.</text>
</comment>
<evidence type="ECO:0000259" key="1">
    <source>
        <dbReference type="Pfam" id="PF02096"/>
    </source>
</evidence>
<proteinExistence type="predicted"/>
<reference evidence="2" key="1">
    <citation type="journal article" date="2015" name="Nature">
        <title>Complex archaea that bridge the gap between prokaryotes and eukaryotes.</title>
        <authorList>
            <person name="Spang A."/>
            <person name="Saw J.H."/>
            <person name="Jorgensen S.L."/>
            <person name="Zaremba-Niedzwiedzka K."/>
            <person name="Martijn J."/>
            <person name="Lind A.E."/>
            <person name="van Eijk R."/>
            <person name="Schleper C."/>
            <person name="Guy L."/>
            <person name="Ettema T.J."/>
        </authorList>
    </citation>
    <scope>NUCLEOTIDE SEQUENCE</scope>
</reference>
<sequence>MLLLQMPIFFALYRLLSTHFELRGASFIQSWITDLSAPESVWDFAPFAIPIVGWHDLRILPFIMLVTTFIQSKLTQTGDASNKNMKRMASNLRAAWKQKMILKGKL</sequence>
<evidence type="ECO:0000313" key="2">
    <source>
        <dbReference type="EMBL" id="KKK89831.1"/>
    </source>
</evidence>
<protein>
    <recommendedName>
        <fullName evidence="1">Membrane insertase YidC/Oxa/ALB C-terminal domain-containing protein</fullName>
    </recommendedName>
</protein>
<dbReference type="InterPro" id="IPR028055">
    <property type="entry name" value="YidC/Oxa/ALB_C"/>
</dbReference>
<gene>
    <name evidence="2" type="ORF">LCGC14_2729160</name>
</gene>
<accession>A0A0F9BZG7</accession>